<dbReference type="Pfam" id="PF01575">
    <property type="entry name" value="MaoC_dehydratas"/>
    <property type="match status" value="1"/>
</dbReference>
<dbReference type="InterPro" id="IPR029069">
    <property type="entry name" value="HotDog_dom_sf"/>
</dbReference>
<dbReference type="SUPFAM" id="SSF54637">
    <property type="entry name" value="Thioesterase/thiol ester dehydrase-isomerase"/>
    <property type="match status" value="1"/>
</dbReference>
<dbReference type="InterPro" id="IPR002539">
    <property type="entry name" value="MaoC-like_dom"/>
</dbReference>
<dbReference type="EMBL" id="CP083975">
    <property type="protein sequence ID" value="UZF48388.1"/>
    <property type="molecule type" value="Genomic_DNA"/>
</dbReference>
<protein>
    <submittedName>
        <fullName evidence="3">Protein dehydratase</fullName>
    </submittedName>
</protein>
<evidence type="ECO:0000313" key="4">
    <source>
        <dbReference type="Proteomes" id="UP001162740"/>
    </source>
</evidence>
<reference evidence="3 4" key="1">
    <citation type="journal article" date="2021" name="Front. Microbiol.">
        <title>Bacterial Transformation of Aromatic Monomers in Softwood Black Liquor.</title>
        <authorList>
            <person name="Navas L.E."/>
            <person name="Dexter G."/>
            <person name="Liu J."/>
            <person name="Levy-Booth D."/>
            <person name="Cho M."/>
            <person name="Jang S.K."/>
            <person name="Mansfield S.D."/>
            <person name="Renneckar S."/>
            <person name="Mohn W.W."/>
            <person name="Eltis L.D."/>
        </authorList>
    </citation>
    <scope>NUCLEOTIDE SEQUENCE [LARGE SCALE GENOMIC DNA]</scope>
    <source>
        <strain evidence="3 4">GD02</strain>
    </source>
</reference>
<proteinExistence type="inferred from homology"/>
<feature type="domain" description="MaoC-like" evidence="2">
    <location>
        <begin position="13"/>
        <end position="107"/>
    </location>
</feature>
<dbReference type="RefSeq" id="WP_229582172.1">
    <property type="nucleotide sequence ID" value="NZ_CP083975.1"/>
</dbReference>
<comment type="similarity">
    <text evidence="1">Belongs to the enoyl-CoA hydratase/isomerase family.</text>
</comment>
<geneLocation type="plasmid" evidence="3 4">
    <name>pGD02.2.1</name>
</geneLocation>
<dbReference type="AlphaFoldDB" id="A0AA46X1J3"/>
<evidence type="ECO:0000256" key="1">
    <source>
        <dbReference type="ARBA" id="ARBA00005254"/>
    </source>
</evidence>
<gene>
    <name evidence="3" type="ORF">KUM34_028090</name>
</gene>
<organism evidence="3 4">
    <name type="scientific">Rhodococcus rhodochrous</name>
    <dbReference type="NCBI Taxonomy" id="1829"/>
    <lineage>
        <taxon>Bacteria</taxon>
        <taxon>Bacillati</taxon>
        <taxon>Actinomycetota</taxon>
        <taxon>Actinomycetes</taxon>
        <taxon>Mycobacteriales</taxon>
        <taxon>Nocardiaceae</taxon>
        <taxon>Rhodococcus</taxon>
    </lineage>
</organism>
<keyword evidence="3" id="KW-0614">Plasmid</keyword>
<evidence type="ECO:0000259" key="2">
    <source>
        <dbReference type="Pfam" id="PF01575"/>
    </source>
</evidence>
<sequence length="139" mass="14711">MSTVRVGTEISPVHVRVEADPMKVFTLITDDPNPIHWDPAAVRAAGLGERVINQGGLNVGYVLNAVTAWTGSRSSIVGTRVRFLGNAFAGDDLVAGGEVAGVDEHATPTIATLNVWLRRTDGAELVSGTVTVRLPDPRK</sequence>
<evidence type="ECO:0000313" key="3">
    <source>
        <dbReference type="EMBL" id="UZF48388.1"/>
    </source>
</evidence>
<accession>A0AA46X1J3</accession>
<dbReference type="Proteomes" id="UP001162740">
    <property type="component" value="Plasmid pGD02.2.1"/>
</dbReference>
<name>A0AA46X1J3_RHORH</name>
<dbReference type="Gene3D" id="3.10.129.10">
    <property type="entry name" value="Hotdog Thioesterase"/>
    <property type="match status" value="1"/>
</dbReference>